<feature type="region of interest" description="Disordered" evidence="1">
    <location>
        <begin position="67"/>
        <end position="107"/>
    </location>
</feature>
<feature type="compositionally biased region" description="Low complexity" evidence="1">
    <location>
        <begin position="7"/>
        <end position="23"/>
    </location>
</feature>
<keyword evidence="2" id="KW-0614">Plasmid</keyword>
<reference evidence="2" key="1">
    <citation type="submission" date="2010-07" db="EMBL/GenBank/DDBJ databases">
        <title>Gene structure and function analysis of the virulence-related plasmid pVH1 from Vibrio harveyi VIB645.</title>
        <authorList>
            <person name="Hou X."/>
            <person name="Sun J."/>
            <person name="Sun B."/>
            <person name="Liu J."/>
            <person name="Zhang X."/>
        </authorList>
    </citation>
    <scope>NUCLEOTIDE SEQUENCE</scope>
    <source>
        <strain evidence="2">VIB645</strain>
        <plasmid evidence="2">pVH1</plasmid>
    </source>
</reference>
<evidence type="ECO:0000313" key="2">
    <source>
        <dbReference type="EMBL" id="ADQ53930.1"/>
    </source>
</evidence>
<geneLocation type="plasmid" evidence="2">
    <name>pVH1</name>
</geneLocation>
<feature type="region of interest" description="Disordered" evidence="1">
    <location>
        <begin position="1"/>
        <end position="23"/>
    </location>
</feature>
<feature type="compositionally biased region" description="Basic and acidic residues" evidence="1">
    <location>
        <begin position="72"/>
        <end position="107"/>
    </location>
</feature>
<dbReference type="EMBL" id="HM752261">
    <property type="protein sequence ID" value="ADQ53930.1"/>
    <property type="molecule type" value="Genomic_DNA"/>
</dbReference>
<dbReference type="AlphaFoldDB" id="E5G5K5"/>
<organism evidence="2">
    <name type="scientific">Vibrio harveyi</name>
    <name type="common">Beneckea harveyi</name>
    <dbReference type="NCBI Taxonomy" id="669"/>
    <lineage>
        <taxon>Bacteria</taxon>
        <taxon>Pseudomonadati</taxon>
        <taxon>Pseudomonadota</taxon>
        <taxon>Gammaproteobacteria</taxon>
        <taxon>Vibrionales</taxon>
        <taxon>Vibrionaceae</taxon>
        <taxon>Vibrio</taxon>
    </lineage>
</organism>
<evidence type="ECO:0000256" key="1">
    <source>
        <dbReference type="SAM" id="MobiDB-lite"/>
    </source>
</evidence>
<proteinExistence type="predicted"/>
<name>E5G5K5_VIBHA</name>
<protein>
    <submittedName>
        <fullName evidence="2">Uncharacterized protein</fullName>
    </submittedName>
</protein>
<accession>E5G5K5</accession>
<sequence length="107" mass="11047">MGFATDSLESVTSGTSTTVSGELGSAVNVGGALSYNSNNELFGAGISVGFGSAIDVVLSVTESTVVYTTRTSSDESERGDGNRRDGYNEREGRTSRVDGEGGRSIEH</sequence>